<comment type="caution">
    <text evidence="4">The sequence shown here is derived from an EMBL/GenBank/DDBJ whole genome shotgun (WGS) entry which is preliminary data.</text>
</comment>
<feature type="domain" description="F-box" evidence="3">
    <location>
        <begin position="205"/>
        <end position="250"/>
    </location>
</feature>
<dbReference type="InterPro" id="IPR036047">
    <property type="entry name" value="F-box-like_dom_sf"/>
</dbReference>
<dbReference type="Gene3D" id="1.20.1280.50">
    <property type="match status" value="1"/>
</dbReference>
<evidence type="ECO:0000256" key="2">
    <source>
        <dbReference type="SAM" id="MobiDB-lite"/>
    </source>
</evidence>
<keyword evidence="1" id="KW-0175">Coiled coil</keyword>
<dbReference type="Proteomes" id="UP000193920">
    <property type="component" value="Unassembled WGS sequence"/>
</dbReference>
<dbReference type="OrthoDB" id="2147782at2759"/>
<dbReference type="InterPro" id="IPR032675">
    <property type="entry name" value="LRR_dom_sf"/>
</dbReference>
<sequence length="881" mass="103667">MRINLNTKKKQKTIKKLTNNTKNNFNLKLKTNNNIIINPYIKWSRCNTNIIRSIKKGNFDKKESSSLNLYLNNLAMIEKHFKVKHHSVKTENHSNSNEIVKRELLNKDLRILNKLDNDIDESINPKNLNNIEDRHSTNDDDDDDDDNNIKIIDKEKIEKDKELKEEERLKMKKIQEEENMKKLKKCYSNSPYPTIINQEDKFSVNQIPSEILIRIFSNPIFNQNDYYKFCLVCRSWNQAATIVLWNKPYIHSFRQLVKFYQSILYNDEILRLNQEEVQTQLPPIQSFLAKTTVATINSNNNKYKYINHNLSKLVNKLDLTRVRLERPISTRQRTELYKSLNILGDKLLPFLNSLSICREQCNSYLFLGTSIVHSNEDYSNQALIPSINGKDHLSDTDLCFKEITYPLVHHLKFIDLNYRSVTTLLRCLKKFNQIETLHISIALFQSWKEWNNNNHHNNYLVFQKVIENLKSPHLKKIRFQNCCDLNDQACHTLFSKCKEITELEIFGSSNVSIDVLYYSLKMLKYLKILSYSAISTPQFKLGDEEEEEEERNIDNNNRNNNNNDNDKKKGVYSIDFSHKPCASKIQIIDLNSTGWSPYLNWIFHNQCGDSIKKLILTIQTEEERDTIYKAVSSCRSLEEIILNYRHESTENNDAPINNEQLSIDLDKLFLIKTQDYQSKIKFLYISGLEIENSKRLTKYIENLKTENNEEKEAKKEEENFSELSENLKFEQLKYLHLYLPSTKCPIEYILYQFPGLEEFVLNLNCKSLTEDCLCNIVETLKGKLISMRLERVNRSTITNKFLSCICQNNPSIQQLEIFAEHGKLDVTYEGTNNVIENCKNLRYFSLGLEGFNPIIPNNLEQPSNYRSYFKILNYTSKKKFI</sequence>
<evidence type="ECO:0000256" key="1">
    <source>
        <dbReference type="SAM" id="Coils"/>
    </source>
</evidence>
<dbReference type="AlphaFoldDB" id="A0A1Y2C0P2"/>
<accession>A0A1Y2C0P2</accession>
<evidence type="ECO:0000259" key="3">
    <source>
        <dbReference type="Pfam" id="PF12937"/>
    </source>
</evidence>
<feature type="coiled-coil region" evidence="1">
    <location>
        <begin position="693"/>
        <end position="733"/>
    </location>
</feature>
<evidence type="ECO:0000313" key="4">
    <source>
        <dbReference type="EMBL" id="ORY40589.1"/>
    </source>
</evidence>
<evidence type="ECO:0000313" key="5">
    <source>
        <dbReference type="Proteomes" id="UP000193920"/>
    </source>
</evidence>
<feature type="compositionally biased region" description="Low complexity" evidence="2">
    <location>
        <begin position="554"/>
        <end position="563"/>
    </location>
</feature>
<organism evidence="4 5">
    <name type="scientific">Neocallimastix californiae</name>
    <dbReference type="NCBI Taxonomy" id="1754190"/>
    <lineage>
        <taxon>Eukaryota</taxon>
        <taxon>Fungi</taxon>
        <taxon>Fungi incertae sedis</taxon>
        <taxon>Chytridiomycota</taxon>
        <taxon>Chytridiomycota incertae sedis</taxon>
        <taxon>Neocallimastigomycetes</taxon>
        <taxon>Neocallimastigales</taxon>
        <taxon>Neocallimastigaceae</taxon>
        <taxon>Neocallimastix</taxon>
    </lineage>
</organism>
<keyword evidence="5" id="KW-1185">Reference proteome</keyword>
<feature type="region of interest" description="Disordered" evidence="2">
    <location>
        <begin position="123"/>
        <end position="148"/>
    </location>
</feature>
<dbReference type="InterPro" id="IPR001810">
    <property type="entry name" value="F-box_dom"/>
</dbReference>
<dbReference type="SUPFAM" id="SSF81383">
    <property type="entry name" value="F-box domain"/>
    <property type="match status" value="1"/>
</dbReference>
<proteinExistence type="predicted"/>
<gene>
    <name evidence="4" type="ORF">LY90DRAFT_672170</name>
</gene>
<dbReference type="SUPFAM" id="SSF52047">
    <property type="entry name" value="RNI-like"/>
    <property type="match status" value="1"/>
</dbReference>
<feature type="region of interest" description="Disordered" evidence="2">
    <location>
        <begin position="542"/>
        <end position="567"/>
    </location>
</feature>
<protein>
    <recommendedName>
        <fullName evidence="3">F-box domain-containing protein</fullName>
    </recommendedName>
</protein>
<reference evidence="4 5" key="1">
    <citation type="submission" date="2016-08" db="EMBL/GenBank/DDBJ databases">
        <title>A Parts List for Fungal Cellulosomes Revealed by Comparative Genomics.</title>
        <authorList>
            <consortium name="DOE Joint Genome Institute"/>
            <person name="Haitjema C.H."/>
            <person name="Gilmore S.P."/>
            <person name="Henske J.K."/>
            <person name="Solomon K.V."/>
            <person name="De Groot R."/>
            <person name="Kuo A."/>
            <person name="Mondo S.J."/>
            <person name="Salamov A.A."/>
            <person name="Labutti K."/>
            <person name="Zhao Z."/>
            <person name="Chiniquy J."/>
            <person name="Barry K."/>
            <person name="Brewer H.M."/>
            <person name="Purvine S.O."/>
            <person name="Wright A.T."/>
            <person name="Boxma B."/>
            <person name="Van Alen T."/>
            <person name="Hackstein J.H."/>
            <person name="Baker S.E."/>
            <person name="Grigoriev I.V."/>
            <person name="O'Malley M.A."/>
        </authorList>
    </citation>
    <scope>NUCLEOTIDE SEQUENCE [LARGE SCALE GENOMIC DNA]</scope>
    <source>
        <strain evidence="4 5">G1</strain>
    </source>
</reference>
<name>A0A1Y2C0P2_9FUNG</name>
<dbReference type="STRING" id="1754190.A0A1Y2C0P2"/>
<dbReference type="CDD" id="cd09917">
    <property type="entry name" value="F-box_SF"/>
    <property type="match status" value="1"/>
</dbReference>
<dbReference type="EMBL" id="MCOG01000127">
    <property type="protein sequence ID" value="ORY40589.1"/>
    <property type="molecule type" value="Genomic_DNA"/>
</dbReference>
<dbReference type="Pfam" id="PF12937">
    <property type="entry name" value="F-box-like"/>
    <property type="match status" value="1"/>
</dbReference>
<dbReference type="Gene3D" id="3.80.10.10">
    <property type="entry name" value="Ribonuclease Inhibitor"/>
    <property type="match status" value="1"/>
</dbReference>